<dbReference type="EMBL" id="RZIJ01000014">
    <property type="protein sequence ID" value="RUQ68472.1"/>
    <property type="molecule type" value="Genomic_DNA"/>
</dbReference>
<keyword evidence="3 6" id="KW-0378">Hydrolase</keyword>
<dbReference type="Pfam" id="PF00293">
    <property type="entry name" value="NUDIX"/>
    <property type="match status" value="1"/>
</dbReference>
<dbReference type="InterPro" id="IPR000086">
    <property type="entry name" value="NUDIX_hydrolase_dom"/>
</dbReference>
<dbReference type="RefSeq" id="WP_127000267.1">
    <property type="nucleotide sequence ID" value="NZ_JBNPXW010000009.1"/>
</dbReference>
<dbReference type="GO" id="GO:0046872">
    <property type="term" value="F:metal ion binding"/>
    <property type="evidence" value="ECO:0007669"/>
    <property type="project" value="UniProtKB-KW"/>
</dbReference>
<dbReference type="AlphaFoldDB" id="A0A3S0WXW9"/>
<evidence type="ECO:0000256" key="2">
    <source>
        <dbReference type="ARBA" id="ARBA00022723"/>
    </source>
</evidence>
<keyword evidence="7" id="KW-1185">Reference proteome</keyword>
<keyword evidence="4" id="KW-0460">Magnesium</keyword>
<evidence type="ECO:0000256" key="4">
    <source>
        <dbReference type="ARBA" id="ARBA00022842"/>
    </source>
</evidence>
<dbReference type="InterPro" id="IPR047198">
    <property type="entry name" value="DDP-like_NUDIX"/>
</dbReference>
<dbReference type="PROSITE" id="PS51462">
    <property type="entry name" value="NUDIX"/>
    <property type="match status" value="1"/>
</dbReference>
<dbReference type="CDD" id="cd04666">
    <property type="entry name" value="NUDIX_DIPP2_like_Nudt4"/>
    <property type="match status" value="1"/>
</dbReference>
<accession>A0A3S0WXW9</accession>
<dbReference type="Proteomes" id="UP000280346">
    <property type="component" value="Unassembled WGS sequence"/>
</dbReference>
<organism evidence="6 7">
    <name type="scientific">Azospirillum doebereinerae</name>
    <dbReference type="NCBI Taxonomy" id="92933"/>
    <lineage>
        <taxon>Bacteria</taxon>
        <taxon>Pseudomonadati</taxon>
        <taxon>Pseudomonadota</taxon>
        <taxon>Alphaproteobacteria</taxon>
        <taxon>Rhodospirillales</taxon>
        <taxon>Azospirillaceae</taxon>
        <taxon>Azospirillum</taxon>
    </lineage>
</organism>
<evidence type="ECO:0000259" key="5">
    <source>
        <dbReference type="PROSITE" id="PS51462"/>
    </source>
</evidence>
<dbReference type="Gene3D" id="3.90.79.10">
    <property type="entry name" value="Nucleoside Triphosphate Pyrophosphohydrolase"/>
    <property type="match status" value="1"/>
</dbReference>
<evidence type="ECO:0000313" key="6">
    <source>
        <dbReference type="EMBL" id="RUQ68472.1"/>
    </source>
</evidence>
<name>A0A3S0WXW9_9PROT</name>
<dbReference type="PANTHER" id="PTHR12629:SF0">
    <property type="entry name" value="DIPHOSPHOINOSITOL-POLYPHOSPHATE DIPHOSPHATASE"/>
    <property type="match status" value="1"/>
</dbReference>
<protein>
    <submittedName>
        <fullName evidence="6">NUDIX hydrolase</fullName>
    </submittedName>
</protein>
<feature type="domain" description="Nudix hydrolase" evidence="5">
    <location>
        <begin position="5"/>
        <end position="138"/>
    </location>
</feature>
<dbReference type="InterPro" id="IPR015797">
    <property type="entry name" value="NUDIX_hydrolase-like_dom_sf"/>
</dbReference>
<dbReference type="PANTHER" id="PTHR12629">
    <property type="entry name" value="DIPHOSPHOINOSITOL POLYPHOSPHATE PHOSPHOHYDROLASE"/>
    <property type="match status" value="1"/>
</dbReference>
<reference evidence="6 7" key="1">
    <citation type="submission" date="2018-12" db="EMBL/GenBank/DDBJ databases">
        <authorList>
            <person name="Yang Y."/>
        </authorList>
    </citation>
    <scope>NUCLEOTIDE SEQUENCE [LARGE SCALE GENOMIC DNA]</scope>
    <source>
        <strain evidence="6 7">GSF71</strain>
    </source>
</reference>
<comment type="caution">
    <text evidence="6">The sequence shown here is derived from an EMBL/GenBank/DDBJ whole genome shotgun (WGS) entry which is preliminary data.</text>
</comment>
<dbReference type="GO" id="GO:0016462">
    <property type="term" value="F:pyrophosphatase activity"/>
    <property type="evidence" value="ECO:0007669"/>
    <property type="project" value="InterPro"/>
</dbReference>
<evidence type="ECO:0000313" key="7">
    <source>
        <dbReference type="Proteomes" id="UP000280346"/>
    </source>
</evidence>
<evidence type="ECO:0000256" key="1">
    <source>
        <dbReference type="ARBA" id="ARBA00001946"/>
    </source>
</evidence>
<evidence type="ECO:0000256" key="3">
    <source>
        <dbReference type="ARBA" id="ARBA00022801"/>
    </source>
</evidence>
<dbReference type="GO" id="GO:0005737">
    <property type="term" value="C:cytoplasm"/>
    <property type="evidence" value="ECO:0007669"/>
    <property type="project" value="TreeGrafter"/>
</dbReference>
<gene>
    <name evidence="6" type="ORF">EJ913_17745</name>
</gene>
<comment type="cofactor">
    <cofactor evidence="1">
        <name>Mg(2+)</name>
        <dbReference type="ChEBI" id="CHEBI:18420"/>
    </cofactor>
</comment>
<dbReference type="SUPFAM" id="SSF55811">
    <property type="entry name" value="Nudix"/>
    <property type="match status" value="1"/>
</dbReference>
<sequence length="148" mass="16919">MSTEKLRTQYAALPYRFLANRLEVLLITSRETRRWIIPKGWAEKRVKPRDMAAREAFEEAGIRGKVSKHPAGSYRYHKRLAADRTVECEVIVYLLDVREELVEWPERSERDRCWMPPEQAVASISESGLVPLLLDLGRPAASAAPDAS</sequence>
<dbReference type="OrthoDB" id="7066910at2"/>
<keyword evidence="2" id="KW-0479">Metal-binding</keyword>
<proteinExistence type="predicted"/>